<dbReference type="InterPro" id="IPR021122">
    <property type="entry name" value="RNA_ligase_dom_REL/Rnl2"/>
</dbReference>
<dbReference type="Proteomes" id="UP000011083">
    <property type="component" value="Unassembled WGS sequence"/>
</dbReference>
<dbReference type="EMBL" id="KB007974">
    <property type="protein sequence ID" value="ELR17194.1"/>
    <property type="molecule type" value="Genomic_DNA"/>
</dbReference>
<keyword evidence="2" id="KW-0030">Aminoacyl-tRNA synthetase</keyword>
<dbReference type="VEuPathDB" id="AmoebaDB:ACA1_058500"/>
<dbReference type="OrthoDB" id="10005335at2759"/>
<dbReference type="AlphaFoldDB" id="L8GVF6"/>
<dbReference type="SUPFAM" id="SSF56091">
    <property type="entry name" value="DNA ligase/mRNA capping enzyme, catalytic domain"/>
    <property type="match status" value="1"/>
</dbReference>
<gene>
    <name evidence="2" type="ORF">ACA1_058500</name>
</gene>
<keyword evidence="2" id="KW-0436">Ligase</keyword>
<dbReference type="GO" id="GO:0004812">
    <property type="term" value="F:aminoacyl-tRNA ligase activity"/>
    <property type="evidence" value="ECO:0007669"/>
    <property type="project" value="UniProtKB-KW"/>
</dbReference>
<evidence type="ECO:0000259" key="1">
    <source>
        <dbReference type="Pfam" id="PF09414"/>
    </source>
</evidence>
<evidence type="ECO:0000313" key="2">
    <source>
        <dbReference type="EMBL" id="ELR17194.1"/>
    </source>
</evidence>
<dbReference type="OMA" id="AKIAKPW"/>
<organism evidence="2 3">
    <name type="scientific">Acanthamoeba castellanii (strain ATCC 30010 / Neff)</name>
    <dbReference type="NCBI Taxonomy" id="1257118"/>
    <lineage>
        <taxon>Eukaryota</taxon>
        <taxon>Amoebozoa</taxon>
        <taxon>Discosea</taxon>
        <taxon>Longamoebia</taxon>
        <taxon>Centramoebida</taxon>
        <taxon>Acanthamoebidae</taxon>
        <taxon>Acanthamoeba</taxon>
    </lineage>
</organism>
<evidence type="ECO:0000313" key="3">
    <source>
        <dbReference type="Proteomes" id="UP000011083"/>
    </source>
</evidence>
<proteinExistence type="predicted"/>
<dbReference type="RefSeq" id="XP_004339207.1">
    <property type="nucleotide sequence ID" value="XM_004339159.1"/>
</dbReference>
<accession>L8GVF6</accession>
<dbReference type="KEGG" id="acan:ACA1_058500"/>
<name>L8GVF6_ACACF</name>
<dbReference type="GeneID" id="14918072"/>
<reference evidence="2 3" key="1">
    <citation type="journal article" date="2013" name="Genome Biol.">
        <title>Genome of Acanthamoeba castellanii highlights extensive lateral gene transfer and early evolution of tyrosine kinase signaling.</title>
        <authorList>
            <person name="Clarke M."/>
            <person name="Lohan A.J."/>
            <person name="Liu B."/>
            <person name="Lagkouvardos I."/>
            <person name="Roy S."/>
            <person name="Zafar N."/>
            <person name="Bertelli C."/>
            <person name="Schilde C."/>
            <person name="Kianianmomeni A."/>
            <person name="Burglin T.R."/>
            <person name="Frech C."/>
            <person name="Turcotte B."/>
            <person name="Kopec K.O."/>
            <person name="Synnott J.M."/>
            <person name="Choo C."/>
            <person name="Paponov I."/>
            <person name="Finkler A."/>
            <person name="Soon Heng Tan C."/>
            <person name="Hutchins A.P."/>
            <person name="Weinmeier T."/>
            <person name="Rattei T."/>
            <person name="Chu J.S."/>
            <person name="Gimenez G."/>
            <person name="Irimia M."/>
            <person name="Rigden D.J."/>
            <person name="Fitzpatrick D.A."/>
            <person name="Lorenzo-Morales J."/>
            <person name="Bateman A."/>
            <person name="Chiu C.H."/>
            <person name="Tang P."/>
            <person name="Hegemann P."/>
            <person name="Fromm H."/>
            <person name="Raoult D."/>
            <person name="Greub G."/>
            <person name="Miranda-Saavedra D."/>
            <person name="Chen N."/>
            <person name="Nash P."/>
            <person name="Ginger M.L."/>
            <person name="Horn M."/>
            <person name="Schaap P."/>
            <person name="Caler L."/>
            <person name="Loftus B."/>
        </authorList>
    </citation>
    <scope>NUCLEOTIDE SEQUENCE [LARGE SCALE GENOMIC DNA]</scope>
    <source>
        <strain evidence="2 3">Neff</strain>
    </source>
</reference>
<keyword evidence="3" id="KW-1185">Reference proteome</keyword>
<dbReference type="Gene3D" id="3.30.470.30">
    <property type="entry name" value="DNA ligase/mRNA capping enzyme"/>
    <property type="match status" value="1"/>
</dbReference>
<protein>
    <submittedName>
        <fullName evidence="2">Phenylalanyl-tRNA synthetase beta subunit, putative</fullName>
    </submittedName>
</protein>
<dbReference type="Pfam" id="PF09414">
    <property type="entry name" value="RNA_ligase"/>
    <property type="match status" value="1"/>
</dbReference>
<sequence length="363" mass="40087">MENYDNESVTFVAWPEIKGLHNVLTSLEKSAAAEKLLGQPIMPLHIAFTKPLLYRGKVKLHGQNGGVTIEAGGRVGAQSRNTFLDKGTGLGEYVHHNRAYFADLFRPHADQSYTRLSVFGEWCGARVQKGVALSMLAKPIFAVFAIQMDDAILYEPEDLTAFLTHNNTLPDEMHVLPWHTEAMEFNLADTAHVESRLDTVNGLTDAIDSEDPWVLRTFGVRGPGEGLVWYPINVDLATDDEPSAKGLKMKAVSGEVYASFVFKTKGEKHRVVGTKKAAQVKAPTAENASKYVELMLPEPRLQQGVQSVGGMEKKHIAAFIKWVVADVEKEGKDELAASGLEWKQVAPLITTKAREWFLAQSSK</sequence>
<feature type="domain" description="RNA ligase" evidence="1">
    <location>
        <begin position="57"/>
        <end position="232"/>
    </location>
</feature>